<name>A0A6P2D4L1_9BACT</name>
<protein>
    <submittedName>
        <fullName evidence="2">Uncharacterized protein</fullName>
    </submittedName>
</protein>
<dbReference type="Proteomes" id="UP000464178">
    <property type="component" value="Chromosome"/>
</dbReference>
<evidence type="ECO:0000256" key="1">
    <source>
        <dbReference type="SAM" id="MobiDB-lite"/>
    </source>
</evidence>
<organism evidence="2 3">
    <name type="scientific">Gemmata massiliana</name>
    <dbReference type="NCBI Taxonomy" id="1210884"/>
    <lineage>
        <taxon>Bacteria</taxon>
        <taxon>Pseudomonadati</taxon>
        <taxon>Planctomycetota</taxon>
        <taxon>Planctomycetia</taxon>
        <taxon>Gemmatales</taxon>
        <taxon>Gemmataceae</taxon>
        <taxon>Gemmata</taxon>
    </lineage>
</organism>
<gene>
    <name evidence="2" type="ORF">SOIL9_14730</name>
</gene>
<sequence>MDDPNNSPPVPDPASPRPSTGAASSALLPRIYCVTDPAARVAAVLERRPRKWWRVGRWDLVTGRYDGGAWFRGMLYPQCCDLSLDGRWLSYFALKTDSAWPAGATYNAVSRLPWLKALAAWREAGTWSRGDHFVADASVWEIGIPTVGDAAACRTLCGMGRTEPAQFATERRRGWRESAATPEREPDDGWDERREVVMEKVAPTSRHVVLSVRGKFEAFRTAPDLWPPHPAPYALTRSGRVKTLAGVQWADWTCEGHLATATDQTLRILDTQRDRVVSESRLTNEEPRPGPAPEWANEW</sequence>
<feature type="compositionally biased region" description="Pro residues" evidence="1">
    <location>
        <begin position="1"/>
        <end position="16"/>
    </location>
</feature>
<proteinExistence type="predicted"/>
<evidence type="ECO:0000313" key="3">
    <source>
        <dbReference type="Proteomes" id="UP000464178"/>
    </source>
</evidence>
<dbReference type="RefSeq" id="WP_162670554.1">
    <property type="nucleotide sequence ID" value="NZ_LR593886.1"/>
</dbReference>
<feature type="compositionally biased region" description="Basic and acidic residues" evidence="1">
    <location>
        <begin position="278"/>
        <end position="288"/>
    </location>
</feature>
<accession>A0A6P2D4L1</accession>
<feature type="region of interest" description="Disordered" evidence="1">
    <location>
        <begin position="168"/>
        <end position="189"/>
    </location>
</feature>
<dbReference type="KEGG" id="gms:SOIL9_14730"/>
<feature type="region of interest" description="Disordered" evidence="1">
    <location>
        <begin position="1"/>
        <end position="22"/>
    </location>
</feature>
<dbReference type="EMBL" id="LR593886">
    <property type="protein sequence ID" value="VTR96241.1"/>
    <property type="molecule type" value="Genomic_DNA"/>
</dbReference>
<feature type="region of interest" description="Disordered" evidence="1">
    <location>
        <begin position="278"/>
        <end position="299"/>
    </location>
</feature>
<keyword evidence="3" id="KW-1185">Reference proteome</keyword>
<dbReference type="AlphaFoldDB" id="A0A6P2D4L1"/>
<evidence type="ECO:0000313" key="2">
    <source>
        <dbReference type="EMBL" id="VTR96241.1"/>
    </source>
</evidence>
<reference evidence="2 3" key="1">
    <citation type="submission" date="2019-05" db="EMBL/GenBank/DDBJ databases">
        <authorList>
            <consortium name="Science for Life Laboratories"/>
        </authorList>
    </citation>
    <scope>NUCLEOTIDE SEQUENCE [LARGE SCALE GENOMIC DNA]</scope>
    <source>
        <strain evidence="2">Soil9</strain>
    </source>
</reference>